<sequence length="111" mass="12254">MGQNPNPIKVQKPMKFGNSTSFRFSSLAPIPISRRLLPQPRDSLLPFPIWKLCLFSAFSTRSNSHLSPPVATAKAQSLIIPSQVQDTCDSPDRGGRIHSQRKSKAKDAPKT</sequence>
<evidence type="ECO:0000313" key="3">
    <source>
        <dbReference type="Proteomes" id="UP000187203"/>
    </source>
</evidence>
<dbReference type="Proteomes" id="UP000187203">
    <property type="component" value="Unassembled WGS sequence"/>
</dbReference>
<name>A0A1R3H9U6_9ROSI</name>
<protein>
    <submittedName>
        <fullName evidence="2">Catalytic</fullName>
    </submittedName>
</protein>
<dbReference type="AlphaFoldDB" id="A0A1R3H9U6"/>
<dbReference type="EMBL" id="AWUE01020678">
    <property type="protein sequence ID" value="OMO67097.1"/>
    <property type="molecule type" value="Genomic_DNA"/>
</dbReference>
<feature type="region of interest" description="Disordered" evidence="1">
    <location>
        <begin position="82"/>
        <end position="111"/>
    </location>
</feature>
<accession>A0A1R3H9U6</accession>
<evidence type="ECO:0000313" key="2">
    <source>
        <dbReference type="EMBL" id="OMO67097.1"/>
    </source>
</evidence>
<keyword evidence="3" id="KW-1185">Reference proteome</keyword>
<reference evidence="3" key="1">
    <citation type="submission" date="2013-09" db="EMBL/GenBank/DDBJ databases">
        <title>Corchorus olitorius genome sequencing.</title>
        <authorList>
            <person name="Alam M."/>
            <person name="Haque M.S."/>
            <person name="Islam M.S."/>
            <person name="Emdad E.M."/>
            <person name="Islam M.M."/>
            <person name="Ahmed B."/>
            <person name="Halim A."/>
            <person name="Hossen Q.M.M."/>
            <person name="Hossain M.Z."/>
            <person name="Ahmed R."/>
            <person name="Khan M.M."/>
            <person name="Islam R."/>
            <person name="Rashid M.M."/>
            <person name="Khan S.A."/>
            <person name="Rahman M.S."/>
            <person name="Alam M."/>
            <person name="Yahiya A.S."/>
            <person name="Khan M.S."/>
            <person name="Azam M.S."/>
            <person name="Haque T."/>
            <person name="Lashkar M.Z.H."/>
            <person name="Akhand A.I."/>
            <person name="Morshed G."/>
            <person name="Roy S."/>
            <person name="Uddin K.S."/>
            <person name="Rabeya T."/>
            <person name="Hossain A.S."/>
            <person name="Chowdhury A."/>
            <person name="Snigdha A.R."/>
            <person name="Mortoza M.S."/>
            <person name="Matin S.A."/>
            <person name="Hoque S.M.E."/>
            <person name="Islam M.K."/>
            <person name="Roy D.K."/>
            <person name="Haider R."/>
            <person name="Moosa M.M."/>
            <person name="Elias S.M."/>
            <person name="Hasan A.M."/>
            <person name="Jahan S."/>
            <person name="Shafiuddin M."/>
            <person name="Mahmood N."/>
            <person name="Shommy N.S."/>
        </authorList>
    </citation>
    <scope>NUCLEOTIDE SEQUENCE [LARGE SCALE GENOMIC DNA]</scope>
    <source>
        <strain evidence="3">cv. O-4</strain>
    </source>
</reference>
<organism evidence="2 3">
    <name type="scientific">Corchorus olitorius</name>
    <dbReference type="NCBI Taxonomy" id="93759"/>
    <lineage>
        <taxon>Eukaryota</taxon>
        <taxon>Viridiplantae</taxon>
        <taxon>Streptophyta</taxon>
        <taxon>Embryophyta</taxon>
        <taxon>Tracheophyta</taxon>
        <taxon>Spermatophyta</taxon>
        <taxon>Magnoliopsida</taxon>
        <taxon>eudicotyledons</taxon>
        <taxon>Gunneridae</taxon>
        <taxon>Pentapetalae</taxon>
        <taxon>rosids</taxon>
        <taxon>malvids</taxon>
        <taxon>Malvales</taxon>
        <taxon>Malvaceae</taxon>
        <taxon>Grewioideae</taxon>
        <taxon>Apeibeae</taxon>
        <taxon>Corchorus</taxon>
    </lineage>
</organism>
<proteinExistence type="predicted"/>
<gene>
    <name evidence="2" type="ORF">COLO4_30236</name>
</gene>
<evidence type="ECO:0000256" key="1">
    <source>
        <dbReference type="SAM" id="MobiDB-lite"/>
    </source>
</evidence>
<comment type="caution">
    <text evidence="2">The sequence shown here is derived from an EMBL/GenBank/DDBJ whole genome shotgun (WGS) entry which is preliminary data.</text>
</comment>